<dbReference type="Gene3D" id="3.40.960.10">
    <property type="entry name" value="VSR Endonuclease"/>
    <property type="match status" value="1"/>
</dbReference>
<comment type="caution">
    <text evidence="3">The sequence shown here is derived from an EMBL/GenBank/DDBJ whole genome shotgun (WGS) entry which is preliminary data.</text>
</comment>
<gene>
    <name evidence="3" type="ORF">GCM10007301_46050</name>
</gene>
<dbReference type="InterPro" id="IPR011335">
    <property type="entry name" value="Restrct_endonuc-II-like"/>
</dbReference>
<proteinExistence type="predicted"/>
<feature type="compositionally biased region" description="Low complexity" evidence="1">
    <location>
        <begin position="148"/>
        <end position="169"/>
    </location>
</feature>
<feature type="region of interest" description="Disordered" evidence="1">
    <location>
        <begin position="129"/>
        <end position="183"/>
    </location>
</feature>
<dbReference type="PANTHER" id="PTHR38590:SF1">
    <property type="entry name" value="BLL0828 PROTEIN"/>
    <property type="match status" value="1"/>
</dbReference>
<reference evidence="3" key="1">
    <citation type="journal article" date="2014" name="Int. J. Syst. Evol. Microbiol.">
        <title>Complete genome sequence of Corynebacterium casei LMG S-19264T (=DSM 44701T), isolated from a smear-ripened cheese.</title>
        <authorList>
            <consortium name="US DOE Joint Genome Institute (JGI-PGF)"/>
            <person name="Walter F."/>
            <person name="Albersmeier A."/>
            <person name="Kalinowski J."/>
            <person name="Ruckert C."/>
        </authorList>
    </citation>
    <scope>NUCLEOTIDE SEQUENCE</scope>
    <source>
        <strain evidence="3">CCM 7897</strain>
    </source>
</reference>
<dbReference type="RefSeq" id="WP_244644618.1">
    <property type="nucleotide sequence ID" value="NZ_BMCT01000008.1"/>
</dbReference>
<accession>A0A917FGL9</accession>
<evidence type="ECO:0000313" key="4">
    <source>
        <dbReference type="Proteomes" id="UP000606044"/>
    </source>
</evidence>
<dbReference type="InterPro" id="IPR047216">
    <property type="entry name" value="Endonuclease_DUF559_bact"/>
</dbReference>
<dbReference type="Proteomes" id="UP000606044">
    <property type="component" value="Unassembled WGS sequence"/>
</dbReference>
<protein>
    <recommendedName>
        <fullName evidence="2">DUF559 domain-containing protein</fullName>
    </recommendedName>
</protein>
<evidence type="ECO:0000313" key="3">
    <source>
        <dbReference type="EMBL" id="GGF80766.1"/>
    </source>
</evidence>
<keyword evidence="4" id="KW-1185">Reference proteome</keyword>
<dbReference type="SUPFAM" id="SSF52980">
    <property type="entry name" value="Restriction endonuclease-like"/>
    <property type="match status" value="1"/>
</dbReference>
<dbReference type="AlphaFoldDB" id="A0A917FGL9"/>
<evidence type="ECO:0000259" key="2">
    <source>
        <dbReference type="Pfam" id="PF04480"/>
    </source>
</evidence>
<dbReference type="Pfam" id="PF04480">
    <property type="entry name" value="DUF559"/>
    <property type="match status" value="1"/>
</dbReference>
<dbReference type="PANTHER" id="PTHR38590">
    <property type="entry name" value="BLL0828 PROTEIN"/>
    <property type="match status" value="1"/>
</dbReference>
<organism evidence="3 4">
    <name type="scientific">Azorhizobium oxalatiphilum</name>
    <dbReference type="NCBI Taxonomy" id="980631"/>
    <lineage>
        <taxon>Bacteria</taxon>
        <taxon>Pseudomonadati</taxon>
        <taxon>Pseudomonadota</taxon>
        <taxon>Alphaproteobacteria</taxon>
        <taxon>Hyphomicrobiales</taxon>
        <taxon>Xanthobacteraceae</taxon>
        <taxon>Azorhizobium</taxon>
    </lineage>
</organism>
<evidence type="ECO:0000256" key="1">
    <source>
        <dbReference type="SAM" id="MobiDB-lite"/>
    </source>
</evidence>
<sequence>MSDGKRPMAHAPVSRRMKGHVKALRAQMTDAEGALWSHLRGHRLGASFRRQVPMGPYIGDFVCHAARLIVEVDGGQHSEGRDVARDAWFIGRGYRVVRYWNSDVLGNLDGVLEDLAMQLALDVASAERALPPSPTLPRKGGGGWLRGAESGTSISATSSAKALTSTAPTEQIDNKTDGAGGRE</sequence>
<dbReference type="InterPro" id="IPR007569">
    <property type="entry name" value="DUF559"/>
</dbReference>
<feature type="compositionally biased region" description="Basic and acidic residues" evidence="1">
    <location>
        <begin position="172"/>
        <end position="183"/>
    </location>
</feature>
<reference evidence="3" key="2">
    <citation type="submission" date="2020-09" db="EMBL/GenBank/DDBJ databases">
        <authorList>
            <person name="Sun Q."/>
            <person name="Sedlacek I."/>
        </authorList>
    </citation>
    <scope>NUCLEOTIDE SEQUENCE</scope>
    <source>
        <strain evidence="3">CCM 7897</strain>
    </source>
</reference>
<feature type="domain" description="DUF559" evidence="2">
    <location>
        <begin position="17"/>
        <end position="119"/>
    </location>
</feature>
<dbReference type="EMBL" id="BMCT01000008">
    <property type="protein sequence ID" value="GGF80766.1"/>
    <property type="molecule type" value="Genomic_DNA"/>
</dbReference>
<dbReference type="CDD" id="cd01038">
    <property type="entry name" value="Endonuclease_DUF559"/>
    <property type="match status" value="1"/>
</dbReference>
<name>A0A917FGL9_9HYPH</name>